<reference evidence="1 2" key="1">
    <citation type="journal article" date="2019" name="Plant Biotechnol. J.">
        <title>The red bayberry genome and genetic basis of sex determination.</title>
        <authorList>
            <person name="Jia H.M."/>
            <person name="Jia H.J."/>
            <person name="Cai Q.L."/>
            <person name="Wang Y."/>
            <person name="Zhao H.B."/>
            <person name="Yang W.F."/>
            <person name="Wang G.Y."/>
            <person name="Li Y.H."/>
            <person name="Zhan D.L."/>
            <person name="Shen Y.T."/>
            <person name="Niu Q.F."/>
            <person name="Chang L."/>
            <person name="Qiu J."/>
            <person name="Zhao L."/>
            <person name="Xie H.B."/>
            <person name="Fu W.Y."/>
            <person name="Jin J."/>
            <person name="Li X.W."/>
            <person name="Jiao Y."/>
            <person name="Zhou C.C."/>
            <person name="Tu T."/>
            <person name="Chai C.Y."/>
            <person name="Gao J.L."/>
            <person name="Fan L.J."/>
            <person name="van de Weg E."/>
            <person name="Wang J.Y."/>
            <person name="Gao Z.S."/>
        </authorList>
    </citation>
    <scope>NUCLEOTIDE SEQUENCE [LARGE SCALE GENOMIC DNA]</scope>
    <source>
        <tissue evidence="1">Leaves</tissue>
    </source>
</reference>
<protein>
    <submittedName>
        <fullName evidence="1">Uncharacterized protein</fullName>
    </submittedName>
</protein>
<gene>
    <name evidence="1" type="ORF">CJ030_MR5G003635</name>
</gene>
<dbReference type="PANTHER" id="PTHR31366:SF2">
    <property type="entry name" value="UPF0739 PROTEIN C1ORF74"/>
    <property type="match status" value="1"/>
</dbReference>
<comment type="caution">
    <text evidence="1">The sequence shown here is derived from an EMBL/GenBank/DDBJ whole genome shotgun (WGS) entry which is preliminary data.</text>
</comment>
<name>A0A6A1VL38_9ROSI</name>
<dbReference type="InterPro" id="IPR027850">
    <property type="entry name" value="DUF4504"/>
</dbReference>
<dbReference type="AlphaFoldDB" id="A0A6A1VL38"/>
<keyword evidence="2" id="KW-1185">Reference proteome</keyword>
<proteinExistence type="predicted"/>
<dbReference type="PANTHER" id="PTHR31366">
    <property type="entry name" value="UPF0739 PROTEIN C1ORF74"/>
    <property type="match status" value="1"/>
</dbReference>
<dbReference type="Pfam" id="PF14953">
    <property type="entry name" value="DUF4504"/>
    <property type="match status" value="1"/>
</dbReference>
<evidence type="ECO:0000313" key="2">
    <source>
        <dbReference type="Proteomes" id="UP000516437"/>
    </source>
</evidence>
<dbReference type="Proteomes" id="UP000516437">
    <property type="component" value="Chromosome 5"/>
</dbReference>
<accession>A0A6A1VL38</accession>
<dbReference type="EMBL" id="RXIC02000023">
    <property type="protein sequence ID" value="KAB1213295.1"/>
    <property type="molecule type" value="Genomic_DNA"/>
</dbReference>
<dbReference type="OrthoDB" id="2395010at2759"/>
<sequence>MVIEDMVYLIHVGGLAEHVKSSLSSEAQLHFVDLEHDPPKMITQAENSPLGMELASVQKLFSQFFHQDEMKDDLLSCHRPDSTADAQSSTNELLTSQSSDFINLSSLMQDTQVTVPTLNG</sequence>
<organism evidence="1 2">
    <name type="scientific">Morella rubra</name>
    <name type="common">Chinese bayberry</name>
    <dbReference type="NCBI Taxonomy" id="262757"/>
    <lineage>
        <taxon>Eukaryota</taxon>
        <taxon>Viridiplantae</taxon>
        <taxon>Streptophyta</taxon>
        <taxon>Embryophyta</taxon>
        <taxon>Tracheophyta</taxon>
        <taxon>Spermatophyta</taxon>
        <taxon>Magnoliopsida</taxon>
        <taxon>eudicotyledons</taxon>
        <taxon>Gunneridae</taxon>
        <taxon>Pentapetalae</taxon>
        <taxon>rosids</taxon>
        <taxon>fabids</taxon>
        <taxon>Fagales</taxon>
        <taxon>Myricaceae</taxon>
        <taxon>Morella</taxon>
    </lineage>
</organism>
<evidence type="ECO:0000313" key="1">
    <source>
        <dbReference type="EMBL" id="KAB1213295.1"/>
    </source>
</evidence>